<organism evidence="2 3">
    <name type="scientific">Arthrobacter psychrolactophilus</name>
    <dbReference type="NCBI Taxonomy" id="92442"/>
    <lineage>
        <taxon>Bacteria</taxon>
        <taxon>Bacillati</taxon>
        <taxon>Actinomycetota</taxon>
        <taxon>Actinomycetes</taxon>
        <taxon>Micrococcales</taxon>
        <taxon>Micrococcaceae</taxon>
        <taxon>Arthrobacter</taxon>
    </lineage>
</organism>
<sequence length="102" mass="11078">MALGSGNGDRGKHLERAGNPQKLNFSPLLDAMLIGDSVERTILNWKLSLDTVAESFATVTVGWPDGLHVYRTTRHWNAISGGARLDVYDTAMVPARSTDVPV</sequence>
<gene>
    <name evidence="2" type="ORF">CVS30_05465</name>
</gene>
<evidence type="ECO:0000256" key="1">
    <source>
        <dbReference type="SAM" id="MobiDB-lite"/>
    </source>
</evidence>
<protein>
    <submittedName>
        <fullName evidence="2">Uncharacterized protein</fullName>
    </submittedName>
</protein>
<evidence type="ECO:0000313" key="3">
    <source>
        <dbReference type="Proteomes" id="UP000247980"/>
    </source>
</evidence>
<dbReference type="OrthoDB" id="2633250at2"/>
<reference evidence="2 3" key="1">
    <citation type="submission" date="2018-05" db="EMBL/GenBank/DDBJ databases">
        <title>Genetic diversity of glacier-inhabiting Cryobacterium bacteria in China and description of Cryobacterium mengkeensis sp. nov. and Arthrobacter glacialis sp. nov.</title>
        <authorList>
            <person name="Liu Q."/>
            <person name="Xin Y.-H."/>
        </authorList>
    </citation>
    <scope>NUCLEOTIDE SEQUENCE [LARGE SCALE GENOMIC DNA]</scope>
    <source>
        <strain evidence="2 3">B7</strain>
    </source>
</reference>
<dbReference type="EMBL" id="QJVC01000003">
    <property type="protein sequence ID" value="PYI39407.1"/>
    <property type="molecule type" value="Genomic_DNA"/>
</dbReference>
<accession>A0A2V5JHC5</accession>
<comment type="caution">
    <text evidence="2">The sequence shown here is derived from an EMBL/GenBank/DDBJ whole genome shotgun (WGS) entry which is preliminary data.</text>
</comment>
<feature type="region of interest" description="Disordered" evidence="1">
    <location>
        <begin position="1"/>
        <end position="20"/>
    </location>
</feature>
<dbReference type="RefSeq" id="WP_110484311.1">
    <property type="nucleotide sequence ID" value="NZ_QJVC01000003.1"/>
</dbReference>
<name>A0A2V5JHC5_9MICC</name>
<dbReference type="Proteomes" id="UP000247980">
    <property type="component" value="Unassembled WGS sequence"/>
</dbReference>
<keyword evidence="3" id="KW-1185">Reference proteome</keyword>
<evidence type="ECO:0000313" key="2">
    <source>
        <dbReference type="EMBL" id="PYI39407.1"/>
    </source>
</evidence>
<proteinExistence type="predicted"/>
<dbReference type="AlphaFoldDB" id="A0A2V5JHC5"/>